<dbReference type="AlphaFoldDB" id="A0A7M1AWG1"/>
<proteinExistence type="predicted"/>
<sequence>MKLLLLIAIFLSLHLQAKVIVDHYGRSVNVPDKITKIYAASPPLSMSVLAFDPDLLAALNTPFSEEQKPYVGSAYTKPVVGGFFGQGKSPNLELLAAAKPDVIIVWGGMTGADKILKKLEVLGIPVLFIKNNTISDLIGQFKLYGELSGNTQRAKELIEYTKQTLSLIDSLQSKLQQQKQKTFYFAESIDGLRSECPGSFHLEPFLYTGSKNALDCKMSSNYGMEQISLETVLLSKPDLFIVMEPQFYTNIYRDKRFASLKAVKNKEVYLVPSKPFNYITRPPSFMRLMGIRWLIHTFYPNVLDISLKEEEKKFMKLFFKGSNF</sequence>
<dbReference type="EMBL" id="CP041165">
    <property type="protein sequence ID" value="QOP41760.1"/>
    <property type="molecule type" value="Genomic_DNA"/>
</dbReference>
<dbReference type="Gene3D" id="1.20.58.2180">
    <property type="match status" value="1"/>
</dbReference>
<protein>
    <submittedName>
        <fullName evidence="2">ABC transporter substrate-binding protein</fullName>
    </submittedName>
</protein>
<dbReference type="InterPro" id="IPR050902">
    <property type="entry name" value="ABC_Transporter_SBP"/>
</dbReference>
<evidence type="ECO:0000259" key="1">
    <source>
        <dbReference type="PROSITE" id="PS50983"/>
    </source>
</evidence>
<dbReference type="PANTHER" id="PTHR30535">
    <property type="entry name" value="VITAMIN B12-BINDING PROTEIN"/>
    <property type="match status" value="1"/>
</dbReference>
<organism evidence="2 3">
    <name type="scientific">Sulfurimonas marina</name>
    <dbReference type="NCBI Taxonomy" id="2590551"/>
    <lineage>
        <taxon>Bacteria</taxon>
        <taxon>Pseudomonadati</taxon>
        <taxon>Campylobacterota</taxon>
        <taxon>Epsilonproteobacteria</taxon>
        <taxon>Campylobacterales</taxon>
        <taxon>Sulfurimonadaceae</taxon>
        <taxon>Sulfurimonas</taxon>
    </lineage>
</organism>
<dbReference type="GO" id="GO:0071281">
    <property type="term" value="P:cellular response to iron ion"/>
    <property type="evidence" value="ECO:0007669"/>
    <property type="project" value="TreeGrafter"/>
</dbReference>
<dbReference type="PANTHER" id="PTHR30535:SF34">
    <property type="entry name" value="MOLYBDATE-BINDING PROTEIN MOLA"/>
    <property type="match status" value="1"/>
</dbReference>
<keyword evidence="3" id="KW-1185">Reference proteome</keyword>
<reference evidence="2 3" key="1">
    <citation type="submission" date="2019-06" db="EMBL/GenBank/DDBJ databases">
        <title>Sulfurimonas gotlandica sp. nov., a chemoautotrophic and psychrotolerant epsilonproteobacterium isolated from a pelagic redoxcline, and an emended description of the genus Sulfurimonas.</title>
        <authorList>
            <person name="Wang S."/>
            <person name="Jiang L."/>
            <person name="Shao Z."/>
        </authorList>
    </citation>
    <scope>NUCLEOTIDE SEQUENCE [LARGE SCALE GENOMIC DNA]</scope>
    <source>
        <strain evidence="2 3">B2</strain>
    </source>
</reference>
<gene>
    <name evidence="2" type="ORF">FJR03_08415</name>
</gene>
<dbReference type="Pfam" id="PF01497">
    <property type="entry name" value="Peripla_BP_2"/>
    <property type="match status" value="1"/>
</dbReference>
<accession>A0A7M1AWG1</accession>
<feature type="domain" description="Fe/B12 periplasmic-binding" evidence="1">
    <location>
        <begin position="36"/>
        <end position="302"/>
    </location>
</feature>
<evidence type="ECO:0000313" key="3">
    <source>
        <dbReference type="Proteomes" id="UP000593910"/>
    </source>
</evidence>
<dbReference type="SUPFAM" id="SSF53807">
    <property type="entry name" value="Helical backbone' metal receptor"/>
    <property type="match status" value="1"/>
</dbReference>
<dbReference type="Proteomes" id="UP000593910">
    <property type="component" value="Chromosome"/>
</dbReference>
<dbReference type="KEGG" id="smax:FJR03_08415"/>
<evidence type="ECO:0000313" key="2">
    <source>
        <dbReference type="EMBL" id="QOP41760.1"/>
    </source>
</evidence>
<dbReference type="RefSeq" id="WP_193113079.1">
    <property type="nucleotide sequence ID" value="NZ_CP041165.1"/>
</dbReference>
<dbReference type="InterPro" id="IPR002491">
    <property type="entry name" value="ABC_transptr_periplasmic_BD"/>
</dbReference>
<dbReference type="PROSITE" id="PS50983">
    <property type="entry name" value="FE_B12_PBP"/>
    <property type="match status" value="1"/>
</dbReference>
<dbReference type="Gene3D" id="3.40.50.1980">
    <property type="entry name" value="Nitrogenase molybdenum iron protein domain"/>
    <property type="match status" value="2"/>
</dbReference>
<name>A0A7M1AWG1_9BACT</name>